<dbReference type="Gene3D" id="3.30.70.330">
    <property type="match status" value="1"/>
</dbReference>
<dbReference type="InterPro" id="IPR035979">
    <property type="entry name" value="RBD_domain_sf"/>
</dbReference>
<dbReference type="Proteomes" id="UP000823749">
    <property type="component" value="Chromosome 2"/>
</dbReference>
<dbReference type="AlphaFoldDB" id="A0AAV6L5V8"/>
<keyword evidence="7" id="KW-1185">Reference proteome</keyword>
<dbReference type="InterPro" id="IPR032710">
    <property type="entry name" value="NTF2-like_dom_sf"/>
</dbReference>
<dbReference type="SUPFAM" id="SSF54427">
    <property type="entry name" value="NTF2-like"/>
    <property type="match status" value="1"/>
</dbReference>
<feature type="region of interest" description="Disordered" evidence="3">
    <location>
        <begin position="252"/>
        <end position="281"/>
    </location>
</feature>
<evidence type="ECO:0008006" key="8">
    <source>
        <dbReference type="Google" id="ProtNLM"/>
    </source>
</evidence>
<feature type="domain" description="RRM" evidence="4">
    <location>
        <begin position="311"/>
        <end position="395"/>
    </location>
</feature>
<organism evidence="6 7">
    <name type="scientific">Rhododendron griersonianum</name>
    <dbReference type="NCBI Taxonomy" id="479676"/>
    <lineage>
        <taxon>Eukaryota</taxon>
        <taxon>Viridiplantae</taxon>
        <taxon>Streptophyta</taxon>
        <taxon>Embryophyta</taxon>
        <taxon>Tracheophyta</taxon>
        <taxon>Spermatophyta</taxon>
        <taxon>Magnoliopsida</taxon>
        <taxon>eudicotyledons</taxon>
        <taxon>Gunneridae</taxon>
        <taxon>Pentapetalae</taxon>
        <taxon>asterids</taxon>
        <taxon>Ericales</taxon>
        <taxon>Ericaceae</taxon>
        <taxon>Ericoideae</taxon>
        <taxon>Rhodoreae</taxon>
        <taxon>Rhododendron</taxon>
    </lineage>
</organism>
<dbReference type="GO" id="GO:0005829">
    <property type="term" value="C:cytosol"/>
    <property type="evidence" value="ECO:0007669"/>
    <property type="project" value="TreeGrafter"/>
</dbReference>
<accession>A0AAV6L5V8</accession>
<dbReference type="PROSITE" id="PS50177">
    <property type="entry name" value="NTF2_DOMAIN"/>
    <property type="match status" value="1"/>
</dbReference>
<dbReference type="GO" id="GO:1990904">
    <property type="term" value="C:ribonucleoprotein complex"/>
    <property type="evidence" value="ECO:0007669"/>
    <property type="project" value="TreeGrafter"/>
</dbReference>
<dbReference type="Pfam" id="PF02136">
    <property type="entry name" value="NTF2"/>
    <property type="match status" value="1"/>
</dbReference>
<dbReference type="PROSITE" id="PS50102">
    <property type="entry name" value="RRM"/>
    <property type="match status" value="1"/>
</dbReference>
<evidence type="ECO:0000256" key="2">
    <source>
        <dbReference type="PROSITE-ProRule" id="PRU00176"/>
    </source>
</evidence>
<gene>
    <name evidence="6" type="ORF">RHGRI_003676</name>
</gene>
<feature type="domain" description="NTF2" evidence="5">
    <location>
        <begin position="14"/>
        <end position="128"/>
    </location>
</feature>
<dbReference type="InterPro" id="IPR002075">
    <property type="entry name" value="NTF2_dom"/>
</dbReference>
<keyword evidence="1 2" id="KW-0694">RNA-binding</keyword>
<evidence type="ECO:0000259" key="5">
    <source>
        <dbReference type="PROSITE" id="PS50177"/>
    </source>
</evidence>
<dbReference type="CDD" id="cd00780">
    <property type="entry name" value="NTF2"/>
    <property type="match status" value="1"/>
</dbReference>
<dbReference type="CDD" id="cd00590">
    <property type="entry name" value="RRM_SF"/>
    <property type="match status" value="1"/>
</dbReference>
<evidence type="ECO:0000313" key="7">
    <source>
        <dbReference type="Proteomes" id="UP000823749"/>
    </source>
</evidence>
<proteinExistence type="predicted"/>
<dbReference type="PANTHER" id="PTHR10693:SF58">
    <property type="entry name" value="OS02G0131700 PROTEIN"/>
    <property type="match status" value="1"/>
</dbReference>
<dbReference type="InterPro" id="IPR000504">
    <property type="entry name" value="RRM_dom"/>
</dbReference>
<feature type="compositionally biased region" description="Polar residues" evidence="3">
    <location>
        <begin position="256"/>
        <end position="273"/>
    </location>
</feature>
<evidence type="ECO:0000313" key="6">
    <source>
        <dbReference type="EMBL" id="KAG5560438.1"/>
    </source>
</evidence>
<protein>
    <recommendedName>
        <fullName evidence="8">G3BP-like protein</fullName>
    </recommendedName>
</protein>
<dbReference type="EMBL" id="JACTNZ010000002">
    <property type="protein sequence ID" value="KAG5560438.1"/>
    <property type="molecule type" value="Genomic_DNA"/>
</dbReference>
<dbReference type="InterPro" id="IPR018222">
    <property type="entry name" value="Nuclear_transport_factor_2_euk"/>
</dbReference>
<name>A0AAV6L5V8_9ERIC</name>
<evidence type="ECO:0000256" key="1">
    <source>
        <dbReference type="ARBA" id="ARBA00022884"/>
    </source>
</evidence>
<sequence length="518" mass="57328">MATPFHLPVTAAQVGTYFVGQYYQVLQHQPDLVHQFYSDASTMLRIEEHAREAASGMLQIHSLVMSLHYTGIEIKTAHSLESWNGGVLVMVSGSVLMKNFSGRRKFAQTFFLAPQEKGYFVLNDIFHFIDDEPFLHHPVAYLPQSSLDSKVHAPATIREPVPDYMLGGETQAREFVVPADVKENGRLDDYSYSEQQLQHIPEAESILEDNFAQSNGSLQSSMDPVPELLSAPVEEPVGEPQKHTYASIVTKGQPAIPTQPSFNKSTPPASEWNSAPELPSEQTFPSSIAVENSGAEAAEEVSAVEDEGEVKSVYVRNLPLTVSALEIEEEFMKFGRLKPDAVAIRNRKDIGVCYAFVEFEDISGVHNAIQASTVQIAGHQVFIEGRRANRFNASRGGSEGGDIYRLKEGGGEAGVATIQQRYQGDVLVVGITAEEMATMETSTIDPGETGITDQRHDKTEGFHKYQVNISQSEGLEDSSSFQVLGEVCVVMVLKASILMRHNNFWFQFFFLWSLKVGR</sequence>
<dbReference type="SUPFAM" id="SSF54928">
    <property type="entry name" value="RNA-binding domain, RBD"/>
    <property type="match status" value="1"/>
</dbReference>
<evidence type="ECO:0000256" key="3">
    <source>
        <dbReference type="SAM" id="MobiDB-lite"/>
    </source>
</evidence>
<dbReference type="PANTHER" id="PTHR10693">
    <property type="entry name" value="RAS GTPASE-ACTIVATING PROTEIN-BINDING PROTEIN"/>
    <property type="match status" value="1"/>
</dbReference>
<dbReference type="InterPro" id="IPR012677">
    <property type="entry name" value="Nucleotide-bd_a/b_plait_sf"/>
</dbReference>
<dbReference type="Pfam" id="PF00076">
    <property type="entry name" value="RRM_1"/>
    <property type="match status" value="1"/>
</dbReference>
<evidence type="ECO:0000259" key="4">
    <source>
        <dbReference type="PROSITE" id="PS50102"/>
    </source>
</evidence>
<dbReference type="Gene3D" id="3.10.450.50">
    <property type="match status" value="1"/>
</dbReference>
<reference evidence="6" key="1">
    <citation type="submission" date="2020-08" db="EMBL/GenBank/DDBJ databases">
        <title>Plant Genome Project.</title>
        <authorList>
            <person name="Zhang R.-G."/>
        </authorList>
    </citation>
    <scope>NUCLEOTIDE SEQUENCE</scope>
    <source>
        <strain evidence="6">WSP0</strain>
        <tissue evidence="6">Leaf</tissue>
    </source>
</reference>
<dbReference type="SMART" id="SM00360">
    <property type="entry name" value="RRM"/>
    <property type="match status" value="1"/>
</dbReference>
<dbReference type="GO" id="GO:0003729">
    <property type="term" value="F:mRNA binding"/>
    <property type="evidence" value="ECO:0007669"/>
    <property type="project" value="TreeGrafter"/>
</dbReference>
<dbReference type="InterPro" id="IPR039539">
    <property type="entry name" value="Ras_GTPase_bind_prot"/>
</dbReference>
<comment type="caution">
    <text evidence="6">The sequence shown here is derived from an EMBL/GenBank/DDBJ whole genome shotgun (WGS) entry which is preliminary data.</text>
</comment>
<dbReference type="FunFam" id="3.10.450.50:FF:000003">
    <property type="entry name" value="Nuclear transport factor 2 family protein"/>
    <property type="match status" value="1"/>
</dbReference>